<dbReference type="PANTHER" id="PTHR31001">
    <property type="entry name" value="UNCHARACTERIZED TRANSCRIPTIONAL REGULATORY PROTEIN"/>
    <property type="match status" value="1"/>
</dbReference>
<evidence type="ECO:0000256" key="4">
    <source>
        <dbReference type="SAM" id="MobiDB-lite"/>
    </source>
</evidence>
<evidence type="ECO:0000256" key="3">
    <source>
        <dbReference type="ARBA" id="ARBA00023242"/>
    </source>
</evidence>
<dbReference type="PROSITE" id="PS50048">
    <property type="entry name" value="ZN2_CY6_FUNGAL_2"/>
    <property type="match status" value="1"/>
</dbReference>
<dbReference type="InterPro" id="IPR007219">
    <property type="entry name" value="XnlR_reg_dom"/>
</dbReference>
<dbReference type="InterPro" id="IPR001138">
    <property type="entry name" value="Zn2Cys6_DnaBD"/>
</dbReference>
<evidence type="ECO:0000256" key="2">
    <source>
        <dbReference type="ARBA" id="ARBA00022723"/>
    </source>
</evidence>
<keyword evidence="5" id="KW-0472">Membrane</keyword>
<keyword evidence="8" id="KW-1185">Reference proteome</keyword>
<dbReference type="CDD" id="cd12148">
    <property type="entry name" value="fungal_TF_MHR"/>
    <property type="match status" value="1"/>
</dbReference>
<keyword evidence="2" id="KW-0479">Metal-binding</keyword>
<name>A0ABR4CQN9_9HELO</name>
<accession>A0ABR4CQN9</accession>
<reference evidence="7 8" key="1">
    <citation type="journal article" date="2024" name="Commun. Biol.">
        <title>Comparative genomic analysis of thermophilic fungi reveals convergent evolutionary adaptations and gene losses.</title>
        <authorList>
            <person name="Steindorff A.S."/>
            <person name="Aguilar-Pontes M.V."/>
            <person name="Robinson A.J."/>
            <person name="Andreopoulos B."/>
            <person name="LaButti K."/>
            <person name="Kuo A."/>
            <person name="Mondo S."/>
            <person name="Riley R."/>
            <person name="Otillar R."/>
            <person name="Haridas S."/>
            <person name="Lipzen A."/>
            <person name="Grimwood J."/>
            <person name="Schmutz J."/>
            <person name="Clum A."/>
            <person name="Reid I.D."/>
            <person name="Moisan M.C."/>
            <person name="Butler G."/>
            <person name="Nguyen T.T.M."/>
            <person name="Dewar K."/>
            <person name="Conant G."/>
            <person name="Drula E."/>
            <person name="Henrissat B."/>
            <person name="Hansel C."/>
            <person name="Singer S."/>
            <person name="Hutchinson M.I."/>
            <person name="de Vries R.P."/>
            <person name="Natvig D.O."/>
            <person name="Powell A.J."/>
            <person name="Tsang A."/>
            <person name="Grigoriev I.V."/>
        </authorList>
    </citation>
    <scope>NUCLEOTIDE SEQUENCE [LARGE SCALE GENOMIC DNA]</scope>
    <source>
        <strain evidence="7 8">CBS 494.80</strain>
    </source>
</reference>
<sequence length="448" mass="50391">MRTSHYQSLRITKRSSNPGVVSLRFQDIMCQMGKIDVDFPEDPLNGAERPAATKPFDSRIGIYYGPDLRTSHGINFSPTFVGSSHIVAIYLPVVMKHSASLGVESGREKARRQEPISCLFCRTKKLKCDRGAPCSNCRARKLTCSSVSDGTQFTTTQPSLGASQSIDSLNARIQRLEELLMQNAGASPHQPRTQPEATYTKGRSKSEDIEITNAVSWIETDAFEHTASTENDLSVLDSKIIESFGSFIFSMTRPRMTPEFQHDLPTLLPTRSQGEMLLEYYFDNINWIYHVIHMPTVRTRLDSVYTSIERGQNPDYAYLALIVTIFALSAYFSTATSGLYFKPSDSMIHSRRWTLLAQEALSAANCLAEPNIETLQSLILMSQHMMANIGAVATIRTLSATIMHTARTMSLHTLDTARNKKLRESTVVDFADLEVKRRLWWHIVSTDW</sequence>
<dbReference type="CDD" id="cd00067">
    <property type="entry name" value="GAL4"/>
    <property type="match status" value="1"/>
</dbReference>
<comment type="subcellular location">
    <subcellularLocation>
        <location evidence="1">Nucleus</location>
    </subcellularLocation>
</comment>
<dbReference type="EMBL" id="JAZHXI010000004">
    <property type="protein sequence ID" value="KAL2072058.1"/>
    <property type="molecule type" value="Genomic_DNA"/>
</dbReference>
<feature type="transmembrane region" description="Helical" evidence="5">
    <location>
        <begin position="316"/>
        <end position="341"/>
    </location>
</feature>
<dbReference type="Proteomes" id="UP001595075">
    <property type="component" value="Unassembled WGS sequence"/>
</dbReference>
<keyword evidence="5" id="KW-1133">Transmembrane helix</keyword>
<keyword evidence="3" id="KW-0539">Nucleus</keyword>
<dbReference type="InterPro" id="IPR050613">
    <property type="entry name" value="Sec_Metabolite_Reg"/>
</dbReference>
<gene>
    <name evidence="7" type="ORF">VTL71DRAFT_11401</name>
</gene>
<feature type="domain" description="Zn(2)-C6 fungal-type" evidence="6">
    <location>
        <begin position="117"/>
        <end position="146"/>
    </location>
</feature>
<dbReference type="InterPro" id="IPR036864">
    <property type="entry name" value="Zn2-C6_fun-type_DNA-bd_sf"/>
</dbReference>
<dbReference type="SUPFAM" id="SSF57701">
    <property type="entry name" value="Zn2/Cys6 DNA-binding domain"/>
    <property type="match status" value="1"/>
</dbReference>
<dbReference type="Pfam" id="PF04082">
    <property type="entry name" value="Fungal_trans"/>
    <property type="match status" value="1"/>
</dbReference>
<dbReference type="Gene3D" id="4.10.240.10">
    <property type="entry name" value="Zn(2)-C6 fungal-type DNA-binding domain"/>
    <property type="match status" value="1"/>
</dbReference>
<organism evidence="7 8">
    <name type="scientific">Oculimacula yallundae</name>
    <dbReference type="NCBI Taxonomy" id="86028"/>
    <lineage>
        <taxon>Eukaryota</taxon>
        <taxon>Fungi</taxon>
        <taxon>Dikarya</taxon>
        <taxon>Ascomycota</taxon>
        <taxon>Pezizomycotina</taxon>
        <taxon>Leotiomycetes</taxon>
        <taxon>Helotiales</taxon>
        <taxon>Ploettnerulaceae</taxon>
        <taxon>Oculimacula</taxon>
    </lineage>
</organism>
<dbReference type="PROSITE" id="PS00463">
    <property type="entry name" value="ZN2_CY6_FUNGAL_1"/>
    <property type="match status" value="1"/>
</dbReference>
<dbReference type="PANTHER" id="PTHR31001:SF90">
    <property type="entry name" value="CENTROMERE DNA-BINDING PROTEIN COMPLEX CBF3 SUBUNIT B"/>
    <property type="match status" value="1"/>
</dbReference>
<dbReference type="Pfam" id="PF00172">
    <property type="entry name" value="Zn_clus"/>
    <property type="match status" value="1"/>
</dbReference>
<feature type="region of interest" description="Disordered" evidence="4">
    <location>
        <begin position="184"/>
        <end position="205"/>
    </location>
</feature>
<comment type="caution">
    <text evidence="7">The sequence shown here is derived from an EMBL/GenBank/DDBJ whole genome shotgun (WGS) entry which is preliminary data.</text>
</comment>
<evidence type="ECO:0000313" key="7">
    <source>
        <dbReference type="EMBL" id="KAL2072058.1"/>
    </source>
</evidence>
<evidence type="ECO:0000256" key="5">
    <source>
        <dbReference type="SAM" id="Phobius"/>
    </source>
</evidence>
<proteinExistence type="predicted"/>
<dbReference type="SMART" id="SM00066">
    <property type="entry name" value="GAL4"/>
    <property type="match status" value="1"/>
</dbReference>
<keyword evidence="5" id="KW-0812">Transmembrane</keyword>
<protein>
    <recommendedName>
        <fullName evidence="6">Zn(2)-C6 fungal-type domain-containing protein</fullName>
    </recommendedName>
</protein>
<evidence type="ECO:0000256" key="1">
    <source>
        <dbReference type="ARBA" id="ARBA00004123"/>
    </source>
</evidence>
<evidence type="ECO:0000313" key="8">
    <source>
        <dbReference type="Proteomes" id="UP001595075"/>
    </source>
</evidence>
<evidence type="ECO:0000259" key="6">
    <source>
        <dbReference type="PROSITE" id="PS50048"/>
    </source>
</evidence>